<gene>
    <name evidence="2" type="ORF">SAMN06272739_3957</name>
</gene>
<feature type="region of interest" description="Disordered" evidence="1">
    <location>
        <begin position="1"/>
        <end position="59"/>
    </location>
</feature>
<reference evidence="3" key="1">
    <citation type="submission" date="2017-09" db="EMBL/GenBank/DDBJ databases">
        <authorList>
            <person name="Varghese N."/>
            <person name="Submissions S."/>
        </authorList>
    </citation>
    <scope>NUCLEOTIDE SEQUENCE [LARGE SCALE GENOMIC DNA]</scope>
    <source>
        <strain evidence="3">DSM 44270</strain>
    </source>
</reference>
<evidence type="ECO:0000313" key="2">
    <source>
        <dbReference type="EMBL" id="SOE03016.1"/>
    </source>
</evidence>
<proteinExistence type="predicted"/>
<accession>A0A286H6B4</accession>
<keyword evidence="3" id="KW-1185">Reference proteome</keyword>
<feature type="compositionally biased region" description="Acidic residues" evidence="1">
    <location>
        <begin position="37"/>
        <end position="49"/>
    </location>
</feature>
<organism evidence="2 3">
    <name type="scientific">Blastococcus haudaquaticus</name>
    <dbReference type="NCBI Taxonomy" id="1938745"/>
    <lineage>
        <taxon>Bacteria</taxon>
        <taxon>Bacillati</taxon>
        <taxon>Actinomycetota</taxon>
        <taxon>Actinomycetes</taxon>
        <taxon>Geodermatophilales</taxon>
        <taxon>Geodermatophilaceae</taxon>
        <taxon>Blastococcus</taxon>
    </lineage>
</organism>
<protein>
    <submittedName>
        <fullName evidence="2">Uncharacterized protein</fullName>
    </submittedName>
</protein>
<dbReference type="AlphaFoldDB" id="A0A286H6B4"/>
<name>A0A286H6B4_9ACTN</name>
<dbReference type="EMBL" id="OCNK01000005">
    <property type="protein sequence ID" value="SOE03016.1"/>
    <property type="molecule type" value="Genomic_DNA"/>
</dbReference>
<sequence length="59" mass="6109">MNSAPDGARRAVGCGRLAPMTTGPEDPQPRDIAVEQESAEVEADLEAQSEPDGQPSGES</sequence>
<evidence type="ECO:0000313" key="3">
    <source>
        <dbReference type="Proteomes" id="UP000219482"/>
    </source>
</evidence>
<dbReference type="Proteomes" id="UP000219482">
    <property type="component" value="Unassembled WGS sequence"/>
</dbReference>
<evidence type="ECO:0000256" key="1">
    <source>
        <dbReference type="SAM" id="MobiDB-lite"/>
    </source>
</evidence>